<keyword evidence="2" id="KW-1185">Reference proteome</keyword>
<gene>
    <name evidence="1" type="ORF">OFLC_LOCUS14164</name>
</gene>
<organism evidence="3">
    <name type="scientific">Onchocerca flexuosa</name>
    <dbReference type="NCBI Taxonomy" id="387005"/>
    <lineage>
        <taxon>Eukaryota</taxon>
        <taxon>Metazoa</taxon>
        <taxon>Ecdysozoa</taxon>
        <taxon>Nematoda</taxon>
        <taxon>Chromadorea</taxon>
        <taxon>Rhabditida</taxon>
        <taxon>Spirurina</taxon>
        <taxon>Spiruromorpha</taxon>
        <taxon>Filarioidea</taxon>
        <taxon>Onchocercidae</taxon>
        <taxon>Onchocerca</taxon>
    </lineage>
</organism>
<dbReference type="Proteomes" id="UP000267606">
    <property type="component" value="Unassembled WGS sequence"/>
</dbReference>
<dbReference type="WBParaSite" id="OFLC_0001417201-mRNA-1">
    <property type="protein sequence ID" value="OFLC_0001417201-mRNA-1"/>
    <property type="gene ID" value="OFLC_0001417201"/>
</dbReference>
<protein>
    <submittedName>
        <fullName evidence="3">Ovule protein</fullName>
    </submittedName>
</protein>
<evidence type="ECO:0000313" key="1">
    <source>
        <dbReference type="EMBL" id="VDP15746.1"/>
    </source>
</evidence>
<reference evidence="3" key="1">
    <citation type="submission" date="2016-06" db="UniProtKB">
        <authorList>
            <consortium name="WormBaseParasite"/>
        </authorList>
    </citation>
    <scope>IDENTIFICATION</scope>
</reference>
<evidence type="ECO:0000313" key="3">
    <source>
        <dbReference type="WBParaSite" id="OFLC_0001417201-mRNA-1"/>
    </source>
</evidence>
<reference evidence="1 2" key="2">
    <citation type="submission" date="2018-11" db="EMBL/GenBank/DDBJ databases">
        <authorList>
            <consortium name="Pathogen Informatics"/>
        </authorList>
    </citation>
    <scope>NUCLEOTIDE SEQUENCE [LARGE SCALE GENOMIC DNA]</scope>
</reference>
<dbReference type="EMBL" id="UZAJ01040635">
    <property type="protein sequence ID" value="VDP15746.1"/>
    <property type="molecule type" value="Genomic_DNA"/>
</dbReference>
<evidence type="ECO:0000313" key="2">
    <source>
        <dbReference type="Proteomes" id="UP000267606"/>
    </source>
</evidence>
<accession>A0A183I352</accession>
<proteinExistence type="predicted"/>
<sequence>MEFSEKQTKTTRNSRKYIRCKYSQRTTVLNTEQCLQQQKEVSFLMNHRLLCLCPYEGLEPLVKQQRLFDSKHSQYQPDKLNLGNQFSMQARVTMEATR</sequence>
<name>A0A183I352_9BILA</name>
<dbReference type="AlphaFoldDB" id="A0A183I352"/>